<name>A0ABY4WD15_9BACL</name>
<dbReference type="Proteomes" id="UP001056500">
    <property type="component" value="Chromosome"/>
</dbReference>
<feature type="region of interest" description="Disordered" evidence="1">
    <location>
        <begin position="1427"/>
        <end position="1453"/>
    </location>
</feature>
<evidence type="ECO:0008006" key="5">
    <source>
        <dbReference type="Google" id="ProtNLM"/>
    </source>
</evidence>
<feature type="compositionally biased region" description="Polar residues" evidence="1">
    <location>
        <begin position="1429"/>
        <end position="1453"/>
    </location>
</feature>
<proteinExistence type="predicted"/>
<reference evidence="3" key="1">
    <citation type="submission" date="2022-06" db="EMBL/GenBank/DDBJ databases">
        <title>Genome sequencing of Brevibacillus sp. BB3-R1.</title>
        <authorList>
            <person name="Heo J."/>
            <person name="Lee D."/>
            <person name="Won M."/>
            <person name="Han B.-H."/>
            <person name="Hong S.-B."/>
            <person name="Kwon S.-W."/>
        </authorList>
    </citation>
    <scope>NUCLEOTIDE SEQUENCE</scope>
    <source>
        <strain evidence="3">BB3-R1</strain>
    </source>
</reference>
<dbReference type="Gene3D" id="2.180.10.10">
    <property type="entry name" value="RHS repeat-associated core"/>
    <property type="match status" value="3"/>
</dbReference>
<dbReference type="EMBL" id="CP098755">
    <property type="protein sequence ID" value="USG64649.1"/>
    <property type="molecule type" value="Genomic_DNA"/>
</dbReference>
<keyword evidence="4" id="KW-1185">Reference proteome</keyword>
<evidence type="ECO:0000313" key="4">
    <source>
        <dbReference type="Proteomes" id="UP001056500"/>
    </source>
</evidence>
<protein>
    <recommendedName>
        <fullName evidence="5">RHS repeat-associated core domain-containing protein</fullName>
    </recommendedName>
</protein>
<feature type="chain" id="PRO_5045150030" description="RHS repeat-associated core domain-containing protein" evidence="2">
    <location>
        <begin position="28"/>
        <end position="1847"/>
    </location>
</feature>
<evidence type="ECO:0000313" key="3">
    <source>
        <dbReference type="EMBL" id="USG64649.1"/>
    </source>
</evidence>
<dbReference type="PANTHER" id="PTHR32305">
    <property type="match status" value="1"/>
</dbReference>
<feature type="region of interest" description="Disordered" evidence="1">
    <location>
        <begin position="167"/>
        <end position="211"/>
    </location>
</feature>
<evidence type="ECO:0000256" key="1">
    <source>
        <dbReference type="SAM" id="MobiDB-lite"/>
    </source>
</evidence>
<dbReference type="InterPro" id="IPR022385">
    <property type="entry name" value="Rhs_assc_core"/>
</dbReference>
<dbReference type="NCBIfam" id="TIGR03696">
    <property type="entry name" value="Rhs_assc_core"/>
    <property type="match status" value="1"/>
</dbReference>
<feature type="signal peptide" evidence="2">
    <location>
        <begin position="1"/>
        <end position="27"/>
    </location>
</feature>
<dbReference type="PANTHER" id="PTHR32305:SF15">
    <property type="entry name" value="PROTEIN RHSA-RELATED"/>
    <property type="match status" value="1"/>
</dbReference>
<gene>
    <name evidence="3" type="ORF">NDK47_21275</name>
</gene>
<dbReference type="InterPro" id="IPR050708">
    <property type="entry name" value="T6SS_VgrG/RHS"/>
</dbReference>
<sequence>MRIKKAALKSMQVFLALSLLLPAAVQAQGPGWEKNAVMVNKRERMPDTKEWLAQFAASPGSKGASVNELAPDEIPAYTDDEIKAMPWEPISAQTAILLKNELDRTSLQIVAWFYPQADRLLSHEEKVEKYGWSDQVVMEKVASLSAQSYSLLAKLVPVAGERYQQWKQTERQSDAQQMPSVQKEEGLAPSKTETNREASNAAPSAVPDLPDAVYDPEGLTYQYKRNIDAPVDEVHRMSNVAETDLYLEGKHGLDLKLERRYSQFDAIQERYYYSYNGNRTKSDMKYVNTYHMPRGWKLNLPMFEEIEKVDASCEYVGTRPEYTCGSSYVGKRYIFTLDDGTVLESSSEKGDWVNYPYQGAVMSGYGKGKTENGKKEIVTLLYNGYSYTFSKEDMDQEKYEATDVVTKTNVYGDTIVYKFPKNGKPIQITDSVGRYIEMNPNGVITYLKLYADATKTKLLKHIEYDWGGTATATDRIIERDTKGSGSKLIAEYSYLDPTVFGTTEFNLRASYYLPATNKVIPLDYKGMENATYHSEDTHTRGQITYKLLRQVRYPVEGLTMTYTYSPYQPNEPDFLSRGVARLYHDKEKLTYTTYHPVTAVNIRFAKTPHPNRPKTETYAKTIYYPLTSKEIWKSKKDDSVRLKNQTIRDGAVAVSQTVQEGVPSQEKTFALNPDKNFLLRSAKSYIGTGANIDQIEGSLNLTEGGKTYRYHPVSYVSHLYQGRETKPAYSYEFAGKQPARTEDVDVYQYLLAPSSDRLDSVKKRLPQYAQVTAYAYNAYGDLIKLVDPKGNTSTWTYLPHTLYYLRQLSEMSRTAADNPEHFHKEVYTYNSEKLLATRNVLYSYPAGGQVKKDSVAQVFSYQNKLVSSIQQLTLGLDEKHLVQYIKSYDRYGLYPTRIEMEVETSPQVKTNLQYLFTYDELGRVTGRLYPDQSAALYQYDYLGRLTSEYFTNEEEYRSITYGYEDDKRKVTMTLPDGTQKITHFTPYGEVEYEAQVGTNGQIRPLQYNTFTPDGERLSSTAPYAIDSRGTVYLYNSDGTLWQMREPIGTTVYLRANAYTDEAGRTIQAETNRSLSPNGLVITQFHDRFGQLGQETTETADGTQKRTAVFAYNAFRQPLQKTEQERSGKSRTWSYQYNPGDKLVRLVDPEKNEYDYGYDVYGNLVTVSENNTLTTRYHYNALFWKLSEKDVPSGAEETFGYTPTGHLAVFTDKAGNRHEYAYTPFYELARLTTKNAAGTVKNQETKEYYPNTSLVKRETNSNGPNLSSASPLYRELSYTYDPFQRVDSFTAFGRLYQIRYTDADDQMDQLIYPGNAAVSYSYDDAMRLKTVTIPGESGTSKAVRYQYELSNTGDSYTLTYPSGASLERKRDSFGQVDTTRHLQNGTAVWTEKQRYSFGNVIAIERNGTTNTYEYDKIDRLTKESMPLGTNRYSYNSRGNRQTFEGTLPEQSAPTTYSFDERNRLRSASNETTGATASYTYHPDGLRATRTAGGKETRYVYLNGKVIEELDKNNQLQARNIWGNELLFRKDTAANKQGYYLYNSHGDVVKIVGEQGEELNRYEYDTWGNIVSKREGMSNPFAYSSEMFDSETGFYYLRARYYDPTVGRFISEDTYKGQVDNPLSLNRYTYVSNNPLRFIDPSGHVNENAGSDSGYWGLTFLDWNRMSEETRKMYIDRYIKYGPDSIPKGLKSTVEIMADPSGLIPGAGGIKIVRNSGRATITAINGLMTATNLSGKAISSLKGIDINKFVIKSKHLDIANNTSSWRKFNVGTVEEAQEMVKSILNNAKNNTNMIKSVVDNGFGSKGQQSFSVWIDAGRVIGSKGESAIRIVYDEIGNIWTVFPDKLPKN</sequence>
<evidence type="ECO:0000256" key="2">
    <source>
        <dbReference type="SAM" id="SignalP"/>
    </source>
</evidence>
<dbReference type="RefSeq" id="WP_251871760.1">
    <property type="nucleotide sequence ID" value="NZ_CP098755.1"/>
</dbReference>
<organism evidence="3 4">
    <name type="scientific">Brevibacillus ruminantium</name>
    <dbReference type="NCBI Taxonomy" id="2950604"/>
    <lineage>
        <taxon>Bacteria</taxon>
        <taxon>Bacillati</taxon>
        <taxon>Bacillota</taxon>
        <taxon>Bacilli</taxon>
        <taxon>Bacillales</taxon>
        <taxon>Paenibacillaceae</taxon>
        <taxon>Brevibacillus</taxon>
    </lineage>
</organism>
<keyword evidence="2" id="KW-0732">Signal</keyword>
<accession>A0ABY4WD15</accession>